<dbReference type="InterPro" id="IPR002876">
    <property type="entry name" value="Transcrip_reg_TACO1-like"/>
</dbReference>
<dbReference type="NCBIfam" id="NF001030">
    <property type="entry name" value="PRK00110.1"/>
    <property type="match status" value="1"/>
</dbReference>
<dbReference type="FunFam" id="1.10.10.200:FF:000002">
    <property type="entry name" value="Probable transcriptional regulatory protein CLM62_37755"/>
    <property type="match status" value="1"/>
</dbReference>
<comment type="similarity">
    <text evidence="1 6">Belongs to the TACO1 family.</text>
</comment>
<dbReference type="AlphaFoldDB" id="A0A399FUP2"/>
<evidence type="ECO:0000256" key="2">
    <source>
        <dbReference type="ARBA" id="ARBA00022490"/>
    </source>
</evidence>
<evidence type="ECO:0000256" key="6">
    <source>
        <dbReference type="HAMAP-Rule" id="MF_00693"/>
    </source>
</evidence>
<keyword evidence="5 6" id="KW-0804">Transcription</keyword>
<protein>
    <recommendedName>
        <fullName evidence="6">Probable transcriptional regulatory protein B9J77_04480</fullName>
    </recommendedName>
</protein>
<evidence type="ECO:0000259" key="7">
    <source>
        <dbReference type="Pfam" id="PF01709"/>
    </source>
</evidence>
<dbReference type="NCBIfam" id="NF009044">
    <property type="entry name" value="PRK12378.1"/>
    <property type="match status" value="1"/>
</dbReference>
<dbReference type="InterPro" id="IPR029072">
    <property type="entry name" value="YebC-like"/>
</dbReference>
<evidence type="ECO:0000256" key="4">
    <source>
        <dbReference type="ARBA" id="ARBA00023125"/>
    </source>
</evidence>
<dbReference type="InterPro" id="IPR017856">
    <property type="entry name" value="Integrase-like_N"/>
</dbReference>
<name>A0A399FUP2_UNCN2</name>
<dbReference type="Pfam" id="PF01709">
    <property type="entry name" value="Transcrip_reg"/>
    <property type="match status" value="1"/>
</dbReference>
<dbReference type="GO" id="GO:0005829">
    <property type="term" value="C:cytosol"/>
    <property type="evidence" value="ECO:0007669"/>
    <property type="project" value="TreeGrafter"/>
</dbReference>
<dbReference type="GO" id="GO:0003677">
    <property type="term" value="F:DNA binding"/>
    <property type="evidence" value="ECO:0007669"/>
    <property type="project" value="UniProtKB-UniRule"/>
</dbReference>
<feature type="domain" description="TACO1/YebC-like N-terminal" evidence="8">
    <location>
        <begin position="5"/>
        <end position="76"/>
    </location>
</feature>
<dbReference type="GO" id="GO:0006355">
    <property type="term" value="P:regulation of DNA-templated transcription"/>
    <property type="evidence" value="ECO:0007669"/>
    <property type="project" value="UniProtKB-UniRule"/>
</dbReference>
<dbReference type="FunFam" id="3.30.70.980:FF:000002">
    <property type="entry name" value="Probable transcriptional regulatory protein YebC"/>
    <property type="match status" value="1"/>
</dbReference>
<dbReference type="InterPro" id="IPR026564">
    <property type="entry name" value="Transcrip_reg_TACO1-like_dom3"/>
</dbReference>
<dbReference type="HAMAP" id="MF_00693">
    <property type="entry name" value="Transcrip_reg_TACO1"/>
    <property type="match status" value="1"/>
</dbReference>
<dbReference type="NCBIfam" id="TIGR01033">
    <property type="entry name" value="YebC/PmpR family DNA-binding transcriptional regulator"/>
    <property type="match status" value="1"/>
</dbReference>
<proteinExistence type="inferred from homology"/>
<comment type="subcellular location">
    <subcellularLocation>
        <location evidence="6">Cytoplasm</location>
    </subcellularLocation>
</comment>
<dbReference type="InterPro" id="IPR048300">
    <property type="entry name" value="TACO1_YebC-like_2nd/3rd_dom"/>
</dbReference>
<evidence type="ECO:0000256" key="1">
    <source>
        <dbReference type="ARBA" id="ARBA00008724"/>
    </source>
</evidence>
<dbReference type="EMBL" id="NDHY01000011">
    <property type="protein sequence ID" value="RIH99833.1"/>
    <property type="molecule type" value="Genomic_DNA"/>
</dbReference>
<evidence type="ECO:0000259" key="8">
    <source>
        <dbReference type="Pfam" id="PF20772"/>
    </source>
</evidence>
<reference evidence="9 10" key="1">
    <citation type="submission" date="2018-08" db="EMBL/GenBank/DDBJ databases">
        <title>Draft genome of candidate division NPL-UPA2 bacterium Unc8 that adapted to ultra-basic serpentinizing groundwater.</title>
        <authorList>
            <person name="Ishii S."/>
            <person name="Suzuki S."/>
            <person name="Nealson K.H."/>
        </authorList>
    </citation>
    <scope>NUCLEOTIDE SEQUENCE [LARGE SCALE GENOMIC DNA]</scope>
    <source>
        <strain evidence="9">Unc8</strain>
    </source>
</reference>
<gene>
    <name evidence="9" type="ORF">B9J77_04480</name>
</gene>
<feature type="domain" description="TACO1/YebC-like second and third" evidence="7">
    <location>
        <begin position="82"/>
        <end position="237"/>
    </location>
</feature>
<dbReference type="Proteomes" id="UP000266287">
    <property type="component" value="Unassembled WGS sequence"/>
</dbReference>
<comment type="caution">
    <text evidence="9">The sequence shown here is derived from an EMBL/GenBank/DDBJ whole genome shotgun (WGS) entry which is preliminary data.</text>
</comment>
<dbReference type="SUPFAM" id="SSF75625">
    <property type="entry name" value="YebC-like"/>
    <property type="match status" value="1"/>
</dbReference>
<keyword evidence="3 6" id="KW-0805">Transcription regulation</keyword>
<evidence type="ECO:0000256" key="3">
    <source>
        <dbReference type="ARBA" id="ARBA00023015"/>
    </source>
</evidence>
<dbReference type="InterPro" id="IPR049083">
    <property type="entry name" value="TACO1_YebC_N"/>
</dbReference>
<evidence type="ECO:0000313" key="10">
    <source>
        <dbReference type="Proteomes" id="UP000266287"/>
    </source>
</evidence>
<dbReference type="PANTHER" id="PTHR12532:SF6">
    <property type="entry name" value="TRANSCRIPTIONAL REGULATORY PROTEIN YEBC-RELATED"/>
    <property type="match status" value="1"/>
</dbReference>
<keyword evidence="2 6" id="KW-0963">Cytoplasm</keyword>
<accession>A0A399FUP2</accession>
<evidence type="ECO:0000256" key="5">
    <source>
        <dbReference type="ARBA" id="ARBA00023163"/>
    </source>
</evidence>
<dbReference type="Gene3D" id="1.10.10.200">
    <property type="match status" value="1"/>
</dbReference>
<dbReference type="Gene3D" id="3.30.70.980">
    <property type="match status" value="2"/>
</dbReference>
<sequence>MSGHSKWAGIKHKKAIVDAKRGKLFTRLIKEITVAAKQGGGDPGANPRLRAAIQNARDANMPATNIERAIKKGTGELPGVHYEEMTIEGYGPSGVAIMAEILTDNRNRTLSEIRHLFTKYDGNIGENGCVAWLFHKKGVLTFSAKDYSEDDLMELSIEAGAEDFKNDGDTFVVTSSPKDFAKLKEMLIANGITPTVAEVTMIPKNTIKVDGKDAKQTLRIVEALEEHDDVQHTYSNFDIPDELLEEE</sequence>
<dbReference type="Pfam" id="PF20772">
    <property type="entry name" value="TACO1_YebC_N"/>
    <property type="match status" value="1"/>
</dbReference>
<dbReference type="PANTHER" id="PTHR12532">
    <property type="entry name" value="TRANSLATIONAL ACTIVATOR OF CYTOCHROME C OXIDASE 1"/>
    <property type="match status" value="1"/>
</dbReference>
<organism evidence="9 10">
    <name type="scientific">candidate division NPL-UPA2 bacterium Unc8</name>
    <dbReference type="NCBI Taxonomy" id="1980939"/>
    <lineage>
        <taxon>Bacteria</taxon>
    </lineage>
</organism>
<evidence type="ECO:0000313" key="9">
    <source>
        <dbReference type="EMBL" id="RIH99833.1"/>
    </source>
</evidence>
<keyword evidence="4 6" id="KW-0238">DNA-binding</keyword>